<organism evidence="3 4">
    <name type="scientific">[Clostridium] hylemonae DSM 15053</name>
    <dbReference type="NCBI Taxonomy" id="553973"/>
    <lineage>
        <taxon>Bacteria</taxon>
        <taxon>Bacillati</taxon>
        <taxon>Bacillota</taxon>
        <taxon>Clostridia</taxon>
        <taxon>Lachnospirales</taxon>
        <taxon>Lachnospiraceae</taxon>
    </lineage>
</organism>
<dbReference type="SUPFAM" id="SSF52402">
    <property type="entry name" value="Adenine nucleotide alpha hydrolases-like"/>
    <property type="match status" value="1"/>
</dbReference>
<feature type="active site" description="Nucleophile and sulfur donor" evidence="1">
    <location>
        <position position="181"/>
    </location>
</feature>
<dbReference type="GO" id="GO:0016783">
    <property type="term" value="F:sulfurtransferase activity"/>
    <property type="evidence" value="ECO:0007669"/>
    <property type="project" value="InterPro"/>
</dbReference>
<proteinExistence type="predicted"/>
<gene>
    <name evidence="3" type="ORF">CLOHYLEM_05391</name>
</gene>
<dbReference type="Gene3D" id="3.40.50.620">
    <property type="entry name" value="HUPs"/>
    <property type="match status" value="1"/>
</dbReference>
<dbReference type="InterPro" id="IPR014729">
    <property type="entry name" value="Rossmann-like_a/b/a_fold"/>
</dbReference>
<comment type="caution">
    <text evidence="3">The sequence shown here is derived from an EMBL/GenBank/DDBJ whole genome shotgun (WGS) entry which is preliminary data.</text>
</comment>
<name>C0BZZ9_9FIRM</name>
<evidence type="ECO:0000259" key="2">
    <source>
        <dbReference type="Pfam" id="PF01171"/>
    </source>
</evidence>
<dbReference type="OrthoDB" id="9776919at2"/>
<dbReference type="PANTHER" id="PTHR43169">
    <property type="entry name" value="EXSB FAMILY PROTEIN"/>
    <property type="match status" value="1"/>
</dbReference>
<protein>
    <submittedName>
        <fullName evidence="3">TIGR00268 family protein</fullName>
    </submittedName>
</protein>
<keyword evidence="4" id="KW-1185">Reference proteome</keyword>
<dbReference type="STRING" id="553973.CLOHYLEM_05391"/>
<evidence type="ECO:0000256" key="1">
    <source>
        <dbReference type="PIRSR" id="PIRSR006661-1"/>
    </source>
</evidence>
<dbReference type="RefSeq" id="WP_006442726.1">
    <property type="nucleotide sequence ID" value="NZ_CP036524.1"/>
</dbReference>
<dbReference type="NCBIfam" id="TIGR00268">
    <property type="entry name" value="ATP-dependent sacrificial sulfur transferase LarE"/>
    <property type="match status" value="1"/>
</dbReference>
<evidence type="ECO:0000313" key="3">
    <source>
        <dbReference type="EMBL" id="EEG74727.1"/>
    </source>
</evidence>
<dbReference type="InterPro" id="IPR011063">
    <property type="entry name" value="TilS/TtcA_N"/>
</dbReference>
<dbReference type="PANTHER" id="PTHR43169:SF2">
    <property type="entry name" value="NAD_GMP SYNTHASE DOMAIN-CONTAINING PROTEIN"/>
    <property type="match status" value="1"/>
</dbReference>
<dbReference type="Pfam" id="PF01171">
    <property type="entry name" value="ATP_bind_3"/>
    <property type="match status" value="1"/>
</dbReference>
<sequence length="272" mass="30847">MEANNEKYVRLSHMLKEWTKEDVVVAFSGGADSALLLRAACDAALENGTDVYAVTVMTKLHPGSDLDTARRVAREMGALHRVLEIDELDEAGIKENPVDRCYRCKKSIFRKIRALAETLNVRCVLEGTNEDDLHEYRPGLKALKELRILSPLAQCHITKQEVRELARRRGVSVAERPASPCLATRLPYGTHITCDKLQMIERGEAYIREMGFYNVRLRLHGDIARIEVDAEALDGLFRRREELTEQLKELGFTYITIDLEGFRSGSMDIKIS</sequence>
<dbReference type="AlphaFoldDB" id="C0BZZ9"/>
<dbReference type="EMBL" id="ABYI02000019">
    <property type="protein sequence ID" value="EEG74727.1"/>
    <property type="molecule type" value="Genomic_DNA"/>
</dbReference>
<reference evidence="3" key="1">
    <citation type="submission" date="2009-02" db="EMBL/GenBank/DDBJ databases">
        <authorList>
            <person name="Fulton L."/>
            <person name="Clifton S."/>
            <person name="Fulton B."/>
            <person name="Xu J."/>
            <person name="Minx P."/>
            <person name="Pepin K.H."/>
            <person name="Johnson M."/>
            <person name="Bhonagiri V."/>
            <person name="Nash W.E."/>
            <person name="Mardis E.R."/>
            <person name="Wilson R.K."/>
        </authorList>
    </citation>
    <scope>NUCLEOTIDE SEQUENCE [LARGE SCALE GENOMIC DNA]</scope>
    <source>
        <strain evidence="3">DSM 15053</strain>
    </source>
</reference>
<dbReference type="CDD" id="cd01990">
    <property type="entry name" value="LarE-like"/>
    <property type="match status" value="1"/>
</dbReference>
<accession>C0BZZ9</accession>
<feature type="domain" description="tRNA(Ile)-lysidine/2-thiocytidine synthase N-terminal" evidence="2">
    <location>
        <begin position="23"/>
        <end position="135"/>
    </location>
</feature>
<dbReference type="eggNOG" id="COG1606">
    <property type="taxonomic scope" value="Bacteria"/>
</dbReference>
<dbReference type="InterPro" id="IPR052188">
    <property type="entry name" value="Ni-pincer_cofactor_biosynth"/>
</dbReference>
<dbReference type="InterPro" id="IPR005232">
    <property type="entry name" value="LarE"/>
</dbReference>
<dbReference type="HOGENOM" id="CLU_061181_2_0_9"/>
<reference evidence="3" key="2">
    <citation type="submission" date="2013-06" db="EMBL/GenBank/DDBJ databases">
        <title>Draft genome sequence of Clostridium hylemonae (DSM 15053).</title>
        <authorList>
            <person name="Sudarsanam P."/>
            <person name="Ley R."/>
            <person name="Guruge J."/>
            <person name="Turnbaugh P.J."/>
            <person name="Mahowald M."/>
            <person name="Liep D."/>
            <person name="Gordon J."/>
        </authorList>
    </citation>
    <scope>NUCLEOTIDE SEQUENCE</scope>
    <source>
        <strain evidence="3">DSM 15053</strain>
    </source>
</reference>
<dbReference type="PIRSF" id="PIRSF006661">
    <property type="entry name" value="PP-lp_UCP006661"/>
    <property type="match status" value="1"/>
</dbReference>
<dbReference type="Proteomes" id="UP000004893">
    <property type="component" value="Unassembled WGS sequence"/>
</dbReference>
<evidence type="ECO:0000313" key="4">
    <source>
        <dbReference type="Proteomes" id="UP000004893"/>
    </source>
</evidence>